<dbReference type="InterPro" id="IPR036291">
    <property type="entry name" value="NAD(P)-bd_dom_sf"/>
</dbReference>
<gene>
    <name evidence="15" type="ORF">Pcinc_025116</name>
</gene>
<evidence type="ECO:0000256" key="11">
    <source>
        <dbReference type="ARBA" id="ARBA00042565"/>
    </source>
</evidence>
<dbReference type="Pfam" id="PF13561">
    <property type="entry name" value="adh_short_C2"/>
    <property type="match status" value="1"/>
</dbReference>
<evidence type="ECO:0000256" key="7">
    <source>
        <dbReference type="ARBA" id="ARBA00038959"/>
    </source>
</evidence>
<dbReference type="PANTHER" id="PTHR43477">
    <property type="entry name" value="DIHYDROANTICAPSIN 7-DEHYDROGENASE"/>
    <property type="match status" value="1"/>
</dbReference>
<evidence type="ECO:0000256" key="3">
    <source>
        <dbReference type="ARBA" id="ARBA00023002"/>
    </source>
</evidence>
<keyword evidence="16" id="KW-1185">Reference proteome</keyword>
<dbReference type="SUPFAM" id="SSF51735">
    <property type="entry name" value="NAD(P)-binding Rossmann-fold domains"/>
    <property type="match status" value="1"/>
</dbReference>
<accession>A0AAE1F952</accession>
<evidence type="ECO:0000256" key="9">
    <source>
        <dbReference type="ARBA" id="ARBA00041727"/>
    </source>
</evidence>
<comment type="pathway">
    <text evidence="1">Siderophore biosynthesis.</text>
</comment>
<dbReference type="InterPro" id="IPR002347">
    <property type="entry name" value="SDR_fam"/>
</dbReference>
<dbReference type="EMBL" id="JAWQEG010002817">
    <property type="protein sequence ID" value="KAK3869593.1"/>
    <property type="molecule type" value="Genomic_DNA"/>
</dbReference>
<evidence type="ECO:0000256" key="8">
    <source>
        <dbReference type="ARBA" id="ARBA00039194"/>
    </source>
</evidence>
<organism evidence="15 16">
    <name type="scientific">Petrolisthes cinctipes</name>
    <name type="common">Flat porcelain crab</name>
    <dbReference type="NCBI Taxonomy" id="88211"/>
    <lineage>
        <taxon>Eukaryota</taxon>
        <taxon>Metazoa</taxon>
        <taxon>Ecdysozoa</taxon>
        <taxon>Arthropoda</taxon>
        <taxon>Crustacea</taxon>
        <taxon>Multicrustacea</taxon>
        <taxon>Malacostraca</taxon>
        <taxon>Eumalacostraca</taxon>
        <taxon>Eucarida</taxon>
        <taxon>Decapoda</taxon>
        <taxon>Pleocyemata</taxon>
        <taxon>Anomura</taxon>
        <taxon>Galatheoidea</taxon>
        <taxon>Porcellanidae</taxon>
        <taxon>Petrolisthes</taxon>
    </lineage>
</organism>
<evidence type="ECO:0000256" key="2">
    <source>
        <dbReference type="ARBA" id="ARBA00006484"/>
    </source>
</evidence>
<dbReference type="GO" id="GO:0016617">
    <property type="term" value="F:4-oxoproline reductase activity"/>
    <property type="evidence" value="ECO:0007669"/>
    <property type="project" value="UniProtKB-EC"/>
</dbReference>
<dbReference type="GO" id="GO:0003858">
    <property type="term" value="F:3-hydroxybutyrate dehydrogenase activity"/>
    <property type="evidence" value="ECO:0007669"/>
    <property type="project" value="UniProtKB-EC"/>
</dbReference>
<proteinExistence type="inferred from homology"/>
<evidence type="ECO:0000256" key="14">
    <source>
        <dbReference type="ARBA" id="ARBA00049550"/>
    </source>
</evidence>
<comment type="pathway">
    <text evidence="5">Amino-acid metabolism.</text>
</comment>
<dbReference type="EC" id="1.1.1.30" evidence="7"/>
<comment type="caution">
    <text evidence="15">The sequence shown here is derived from an EMBL/GenBank/DDBJ whole genome shotgun (WGS) entry which is preliminary data.</text>
</comment>
<evidence type="ECO:0000256" key="10">
    <source>
        <dbReference type="ARBA" id="ARBA00042309"/>
    </source>
</evidence>
<evidence type="ECO:0000313" key="15">
    <source>
        <dbReference type="EMBL" id="KAK3869593.1"/>
    </source>
</evidence>
<dbReference type="InterPro" id="IPR051122">
    <property type="entry name" value="SDR_DHRS6-like"/>
</dbReference>
<evidence type="ECO:0000256" key="13">
    <source>
        <dbReference type="ARBA" id="ARBA00043199"/>
    </source>
</evidence>
<protein>
    <recommendedName>
        <fullName evidence="8">Dehydrogenase/reductase SDR family member 6</fullName>
        <ecNumber evidence="6">1.1.1.104</ecNumber>
        <ecNumber evidence="7">1.1.1.30</ecNumber>
    </recommendedName>
    <alternativeName>
        <fullName evidence="12">(R)-beta-hydroxybutyrate dehydrogenase</fullName>
    </alternativeName>
    <alternativeName>
        <fullName evidence="10">3-hydroxybutyrate dehydrogenase type 2</fullName>
    </alternativeName>
    <alternativeName>
        <fullName evidence="13">4-oxo-L-proline reductase</fullName>
    </alternativeName>
    <alternativeName>
        <fullName evidence="11">Oxidoreductase UCPA</fullName>
    </alternativeName>
    <alternativeName>
        <fullName evidence="9">Short chain dehydrogenase/reductase family 15C member 1</fullName>
    </alternativeName>
</protein>
<keyword evidence="3" id="KW-0560">Oxidoreductase</keyword>
<dbReference type="PANTHER" id="PTHR43477:SF4">
    <property type="entry name" value="DEHYDROGENASE_REDUCTASE SDR FAMILY MEMBER 6"/>
    <property type="match status" value="1"/>
</dbReference>
<comment type="catalytic activity">
    <reaction evidence="14">
        <text>(R)-3-hydroxybutanoate + NAD(+) = acetoacetate + NADH + H(+)</text>
        <dbReference type="Rhea" id="RHEA:20521"/>
        <dbReference type="ChEBI" id="CHEBI:10983"/>
        <dbReference type="ChEBI" id="CHEBI:13705"/>
        <dbReference type="ChEBI" id="CHEBI:15378"/>
        <dbReference type="ChEBI" id="CHEBI:57540"/>
        <dbReference type="ChEBI" id="CHEBI:57945"/>
        <dbReference type="EC" id="1.1.1.30"/>
    </reaction>
</comment>
<keyword evidence="4" id="KW-0520">NAD</keyword>
<sequence length="361" mass="38708">MSSTTATSSVPSATGRLAGKRCVVTAAAQGIGLATVEAFLREGAALVVAVDINQEKLNQLASQSRVACRVLDVCDGAGIRALAMEFPDINVLFNCAGIVTNQTFLETTEGEWDKDFDVNVKSMFHTIQAFLPQMLSSGDGGSIINMGSVASTLRGIPRRSLYGATKAAVIGLTKGVARDYIRQRIRCNVVCPSPVATPSYNVRKQNDQDSDMDLCNHIVDNLTGRLASADEVANLCVYLASDEFTTTFLRFNSSGIADSRRMSQVFTLTSCDSGSGCDHVQIFKTFAGHLYDCRIARLVAAWTQCGRSSVAARCNVATTACVKAMRSRATPPPSDVAATHRPYIRCPLDASQHSLRSEATE</sequence>
<dbReference type="PROSITE" id="PS00061">
    <property type="entry name" value="ADH_SHORT"/>
    <property type="match status" value="1"/>
</dbReference>
<dbReference type="PRINTS" id="PR00081">
    <property type="entry name" value="GDHRDH"/>
</dbReference>
<evidence type="ECO:0000256" key="5">
    <source>
        <dbReference type="ARBA" id="ARBA00034698"/>
    </source>
</evidence>
<dbReference type="InterPro" id="IPR020904">
    <property type="entry name" value="Sc_DH/Rdtase_CS"/>
</dbReference>
<dbReference type="PRINTS" id="PR00080">
    <property type="entry name" value="SDRFAMILY"/>
</dbReference>
<evidence type="ECO:0000256" key="4">
    <source>
        <dbReference type="ARBA" id="ARBA00023027"/>
    </source>
</evidence>
<reference evidence="15" key="1">
    <citation type="submission" date="2023-10" db="EMBL/GenBank/DDBJ databases">
        <title>Genome assemblies of two species of porcelain crab, Petrolisthes cinctipes and Petrolisthes manimaculis (Anomura: Porcellanidae).</title>
        <authorList>
            <person name="Angst P."/>
        </authorList>
    </citation>
    <scope>NUCLEOTIDE SEQUENCE</scope>
    <source>
        <strain evidence="15">PB745_01</strain>
        <tissue evidence="15">Gill</tissue>
    </source>
</reference>
<dbReference type="EC" id="1.1.1.104" evidence="6"/>
<evidence type="ECO:0000256" key="12">
    <source>
        <dbReference type="ARBA" id="ARBA00043083"/>
    </source>
</evidence>
<dbReference type="Proteomes" id="UP001286313">
    <property type="component" value="Unassembled WGS sequence"/>
</dbReference>
<name>A0AAE1F952_PETCI</name>
<comment type="similarity">
    <text evidence="2">Belongs to the short-chain dehydrogenases/reductases (SDR) family.</text>
</comment>
<evidence type="ECO:0000256" key="1">
    <source>
        <dbReference type="ARBA" id="ARBA00004924"/>
    </source>
</evidence>
<dbReference type="FunFam" id="3.40.50.720:FF:000084">
    <property type="entry name" value="Short-chain dehydrogenase reductase"/>
    <property type="match status" value="1"/>
</dbReference>
<dbReference type="Gene3D" id="3.40.50.720">
    <property type="entry name" value="NAD(P)-binding Rossmann-like Domain"/>
    <property type="match status" value="1"/>
</dbReference>
<dbReference type="AlphaFoldDB" id="A0AAE1F952"/>
<evidence type="ECO:0000256" key="6">
    <source>
        <dbReference type="ARBA" id="ARBA00038956"/>
    </source>
</evidence>
<evidence type="ECO:0000313" key="16">
    <source>
        <dbReference type="Proteomes" id="UP001286313"/>
    </source>
</evidence>